<evidence type="ECO:0000259" key="1">
    <source>
        <dbReference type="Pfam" id="PF12697"/>
    </source>
</evidence>
<dbReference type="Gene3D" id="3.40.50.1820">
    <property type="entry name" value="alpha/beta hydrolase"/>
    <property type="match status" value="1"/>
</dbReference>
<organism evidence="2 3">
    <name type="scientific">Streptomyces ardesiacus</name>
    <dbReference type="NCBI Taxonomy" id="285564"/>
    <lineage>
        <taxon>Bacteria</taxon>
        <taxon>Bacillati</taxon>
        <taxon>Actinomycetota</taxon>
        <taxon>Actinomycetes</taxon>
        <taxon>Kitasatosporales</taxon>
        <taxon>Streptomycetaceae</taxon>
        <taxon>Streptomyces</taxon>
    </lineage>
</organism>
<dbReference type="SUPFAM" id="SSF53474">
    <property type="entry name" value="alpha/beta-Hydrolases"/>
    <property type="match status" value="1"/>
</dbReference>
<dbReference type="EMBL" id="JBIVPC010000019">
    <property type="protein sequence ID" value="MFJ6040565.1"/>
    <property type="molecule type" value="Genomic_DNA"/>
</dbReference>
<dbReference type="InterPro" id="IPR000073">
    <property type="entry name" value="AB_hydrolase_1"/>
</dbReference>
<feature type="domain" description="AB hydrolase-1" evidence="1">
    <location>
        <begin position="76"/>
        <end position="234"/>
    </location>
</feature>
<gene>
    <name evidence="2" type="ORF">ACIQFM_30475</name>
</gene>
<name>A0ABW8HIM2_9ACTN</name>
<comment type="caution">
    <text evidence="2">The sequence shown here is derived from an EMBL/GenBank/DDBJ whole genome shotgun (WGS) entry which is preliminary data.</text>
</comment>
<dbReference type="Proteomes" id="UP001617907">
    <property type="component" value="Unassembled WGS sequence"/>
</dbReference>
<dbReference type="RefSeq" id="WP_030404864.1">
    <property type="nucleotide sequence ID" value="NZ_BBOK01000003.1"/>
</dbReference>
<sequence length="284" mass="31128">MPPSVVTIRRALNTTSYVAPRLAGRYAFRLFCEPTGRAPVRPAEKEVHEAASVERIVVDGKGVAVYRWGDGKGEPVLLMHGFAMRASALAGFVPGLLERGLTPVAYDAFGHGDSEGRNTTLLDHRALTAALHDRHGPFRAIIGHSFGGTCAYDAVREGVRAERIVSIGALCDFRTSYDTFCVQLGLREGLKKELHRRTEEFFRPETDIWRRFSVSHRPELITARALVVHDRKDREVAFAEAGKIVTALGGRSRLVATEGLGHRRVLTDPSVIGQSLDFVTGGDA</sequence>
<dbReference type="GeneID" id="95506097"/>
<dbReference type="Pfam" id="PF12697">
    <property type="entry name" value="Abhydrolase_6"/>
    <property type="match status" value="1"/>
</dbReference>
<keyword evidence="2" id="KW-0378">Hydrolase</keyword>
<reference evidence="2 3" key="1">
    <citation type="submission" date="2024-10" db="EMBL/GenBank/DDBJ databases">
        <title>The Natural Products Discovery Center: Release of the First 8490 Sequenced Strains for Exploring Actinobacteria Biosynthetic Diversity.</title>
        <authorList>
            <person name="Kalkreuter E."/>
            <person name="Kautsar S.A."/>
            <person name="Yang D."/>
            <person name="Bader C.D."/>
            <person name="Teijaro C.N."/>
            <person name="Fluegel L."/>
            <person name="Davis C.M."/>
            <person name="Simpson J.R."/>
            <person name="Lauterbach L."/>
            <person name="Steele A.D."/>
            <person name="Gui C."/>
            <person name="Meng S."/>
            <person name="Li G."/>
            <person name="Viehrig K."/>
            <person name="Ye F."/>
            <person name="Su P."/>
            <person name="Kiefer A.F."/>
            <person name="Nichols A."/>
            <person name="Cepeda A.J."/>
            <person name="Yan W."/>
            <person name="Fan B."/>
            <person name="Jiang Y."/>
            <person name="Adhikari A."/>
            <person name="Zheng C.-J."/>
            <person name="Schuster L."/>
            <person name="Cowan T.M."/>
            <person name="Smanski M.J."/>
            <person name="Chevrette M.G."/>
            <person name="De Carvalho L.P.S."/>
            <person name="Shen B."/>
        </authorList>
    </citation>
    <scope>NUCLEOTIDE SEQUENCE [LARGE SCALE GENOMIC DNA]</scope>
    <source>
        <strain evidence="2 3">NPDC093086</strain>
    </source>
</reference>
<evidence type="ECO:0000313" key="3">
    <source>
        <dbReference type="Proteomes" id="UP001617907"/>
    </source>
</evidence>
<evidence type="ECO:0000313" key="2">
    <source>
        <dbReference type="EMBL" id="MFJ6040565.1"/>
    </source>
</evidence>
<accession>A0ABW8HIM2</accession>
<dbReference type="GO" id="GO:0016787">
    <property type="term" value="F:hydrolase activity"/>
    <property type="evidence" value="ECO:0007669"/>
    <property type="project" value="UniProtKB-KW"/>
</dbReference>
<keyword evidence="3" id="KW-1185">Reference proteome</keyword>
<protein>
    <submittedName>
        <fullName evidence="2">Alpha/beta fold hydrolase</fullName>
    </submittedName>
</protein>
<proteinExistence type="predicted"/>
<dbReference type="InterPro" id="IPR029058">
    <property type="entry name" value="AB_hydrolase_fold"/>
</dbReference>